<gene>
    <name evidence="2" type="ORF">C7B43_13270</name>
</gene>
<feature type="transmembrane region" description="Helical" evidence="1">
    <location>
        <begin position="206"/>
        <end position="223"/>
    </location>
</feature>
<keyword evidence="1" id="KW-0812">Transmembrane</keyword>
<feature type="transmembrane region" description="Helical" evidence="1">
    <location>
        <begin position="83"/>
        <end position="105"/>
    </location>
</feature>
<comment type="caution">
    <text evidence="2">The sequence shown here is derived from an EMBL/GenBank/DDBJ whole genome shotgun (WGS) entry which is preliminary data.</text>
</comment>
<dbReference type="EMBL" id="PXYT01000033">
    <property type="protein sequence ID" value="PSR26743.1"/>
    <property type="molecule type" value="Genomic_DNA"/>
</dbReference>
<accession>A0A2T2WWY7</accession>
<sequence length="233" mass="25013">MSVPDVLAYSAGLLTAFNPCGVVLLPSYLLYLLSGRVFPSQWRWANGIKAGLLTSLGVSAIFGVASIVLSLVGHVLFRIVPMFSLIMVLFLLILAIFTWRGSLGFGRIPGTQSLSRLQRFFEQGSALAFITYGLSYGMVSLTCSLPVFMVVIVAHLSTNGMASWLVYAAFTLGVATVITGLSAVTAVARSLVERVIAQIIPMVQKLSALIMVGAALYLVWYWLLGPGLPTVFS</sequence>
<evidence type="ECO:0000313" key="2">
    <source>
        <dbReference type="EMBL" id="PSR26743.1"/>
    </source>
</evidence>
<organism evidence="2 3">
    <name type="scientific">Sulfobacillus benefaciens</name>
    <dbReference type="NCBI Taxonomy" id="453960"/>
    <lineage>
        <taxon>Bacteria</taxon>
        <taxon>Bacillati</taxon>
        <taxon>Bacillota</taxon>
        <taxon>Clostridia</taxon>
        <taxon>Eubacteriales</taxon>
        <taxon>Clostridiales Family XVII. Incertae Sedis</taxon>
        <taxon>Sulfobacillus</taxon>
    </lineage>
</organism>
<keyword evidence="1" id="KW-0472">Membrane</keyword>
<reference evidence="2 3" key="1">
    <citation type="journal article" date="2014" name="BMC Genomics">
        <title>Comparison of environmental and isolate Sulfobacillus genomes reveals diverse carbon, sulfur, nitrogen, and hydrogen metabolisms.</title>
        <authorList>
            <person name="Justice N.B."/>
            <person name="Norman A."/>
            <person name="Brown C.T."/>
            <person name="Singh A."/>
            <person name="Thomas B.C."/>
            <person name="Banfield J.F."/>
        </authorList>
    </citation>
    <scope>NUCLEOTIDE SEQUENCE [LARGE SCALE GENOMIC DNA]</scope>
    <source>
        <strain evidence="2">AMDSBA1</strain>
    </source>
</reference>
<keyword evidence="1" id="KW-1133">Transmembrane helix</keyword>
<protein>
    <submittedName>
        <fullName evidence="2">Uncharacterized protein</fullName>
    </submittedName>
</protein>
<proteinExistence type="predicted"/>
<feature type="transmembrane region" description="Helical" evidence="1">
    <location>
        <begin position="6"/>
        <end position="31"/>
    </location>
</feature>
<dbReference type="Proteomes" id="UP000242699">
    <property type="component" value="Unassembled WGS sequence"/>
</dbReference>
<evidence type="ECO:0000256" key="1">
    <source>
        <dbReference type="SAM" id="Phobius"/>
    </source>
</evidence>
<name>A0A2T2WWY7_9FIRM</name>
<feature type="transmembrane region" description="Helical" evidence="1">
    <location>
        <begin position="52"/>
        <end position="77"/>
    </location>
</feature>
<feature type="transmembrane region" description="Helical" evidence="1">
    <location>
        <begin position="126"/>
        <end position="152"/>
    </location>
</feature>
<evidence type="ECO:0000313" key="3">
    <source>
        <dbReference type="Proteomes" id="UP000242699"/>
    </source>
</evidence>
<dbReference type="AlphaFoldDB" id="A0A2T2WWY7"/>
<feature type="transmembrane region" description="Helical" evidence="1">
    <location>
        <begin position="164"/>
        <end position="185"/>
    </location>
</feature>